<name>A0AC58TG03_TOBAC</name>
<dbReference type="Proteomes" id="UP000790787">
    <property type="component" value="Chromosome 20"/>
</dbReference>
<evidence type="ECO:0000313" key="2">
    <source>
        <dbReference type="RefSeq" id="XP_075096155.1"/>
    </source>
</evidence>
<reference evidence="2" key="2">
    <citation type="submission" date="2025-08" db="UniProtKB">
        <authorList>
            <consortium name="RefSeq"/>
        </authorList>
    </citation>
    <scope>IDENTIFICATION</scope>
    <source>
        <tissue evidence="2">Leaf</tissue>
    </source>
</reference>
<accession>A0AC58TG03</accession>
<reference evidence="1" key="1">
    <citation type="journal article" date="2014" name="Nat. Commun.">
        <title>The tobacco genome sequence and its comparison with those of tomato and potato.</title>
        <authorList>
            <person name="Sierro N."/>
            <person name="Battey J.N."/>
            <person name="Ouadi S."/>
            <person name="Bakaher N."/>
            <person name="Bovet L."/>
            <person name="Willig A."/>
            <person name="Goepfert S."/>
            <person name="Peitsch M.C."/>
            <person name="Ivanov N.V."/>
        </authorList>
    </citation>
    <scope>NUCLEOTIDE SEQUENCE [LARGE SCALE GENOMIC DNA]</scope>
</reference>
<keyword evidence="1" id="KW-1185">Reference proteome</keyword>
<evidence type="ECO:0000313" key="1">
    <source>
        <dbReference type="Proteomes" id="UP000790787"/>
    </source>
</evidence>
<gene>
    <name evidence="2" type="primary">LOC107759205</name>
</gene>
<organism evidence="1 2">
    <name type="scientific">Nicotiana tabacum</name>
    <name type="common">Common tobacco</name>
    <dbReference type="NCBI Taxonomy" id="4097"/>
    <lineage>
        <taxon>Eukaryota</taxon>
        <taxon>Viridiplantae</taxon>
        <taxon>Streptophyta</taxon>
        <taxon>Embryophyta</taxon>
        <taxon>Tracheophyta</taxon>
        <taxon>Spermatophyta</taxon>
        <taxon>Magnoliopsida</taxon>
        <taxon>eudicotyledons</taxon>
        <taxon>Gunneridae</taxon>
        <taxon>Pentapetalae</taxon>
        <taxon>asterids</taxon>
        <taxon>lamiids</taxon>
        <taxon>Solanales</taxon>
        <taxon>Solanaceae</taxon>
        <taxon>Nicotianoideae</taxon>
        <taxon>Nicotianeae</taxon>
        <taxon>Nicotiana</taxon>
    </lineage>
</organism>
<sequence>MAATSVMVTVEMLKNGFVPGKGLGASLQGSTQKLLGSREPVYYMLDPPPEGSQPSTDSQNTYQEYLKLKTRVGCYNNLKGEHILGEDLGQLNTKDLEQLERQVDSSLRQIRSTRTQQMIEELTELQQKEESLTEMNKSLRMKLEELGVALQTSWQYGEQSLQYREQQPGGFFHPVDCNNTMPLRLQVQYCEPEDAEPSTQHATEVVPGYQFDIGGT</sequence>
<dbReference type="RefSeq" id="XP_075096155.1">
    <property type="nucleotide sequence ID" value="XM_075240054.1"/>
</dbReference>
<protein>
    <submittedName>
        <fullName evidence="2">MADS-box protein 04g005320-like</fullName>
    </submittedName>
</protein>
<proteinExistence type="predicted"/>